<dbReference type="GO" id="GO:0097543">
    <property type="term" value="C:ciliary inversin compartment"/>
    <property type="evidence" value="ECO:0007669"/>
    <property type="project" value="EnsemblMetazoa"/>
</dbReference>
<evidence type="ECO:0000256" key="4">
    <source>
        <dbReference type="ARBA" id="ARBA00022989"/>
    </source>
</evidence>
<gene>
    <name evidence="12" type="primary">Cbn-tax-4</name>
    <name evidence="12" type="ORF">CAEBREN_08980</name>
</gene>
<dbReference type="InterPro" id="IPR018488">
    <property type="entry name" value="cNMP-bd_CS"/>
</dbReference>
<evidence type="ECO:0000256" key="8">
    <source>
        <dbReference type="ARBA" id="ARBA00023303"/>
    </source>
</evidence>
<dbReference type="GO" id="GO:0045944">
    <property type="term" value="P:positive regulation of transcription by RNA polymerase II"/>
    <property type="evidence" value="ECO:0007669"/>
    <property type="project" value="EnsemblMetazoa"/>
</dbReference>
<keyword evidence="5" id="KW-0406">Ion transport</keyword>
<feature type="compositionally biased region" description="Pro residues" evidence="9">
    <location>
        <begin position="1"/>
        <end position="15"/>
    </location>
</feature>
<dbReference type="FunCoup" id="G0MJW8">
    <property type="interactions" value="44"/>
</dbReference>
<evidence type="ECO:0000256" key="6">
    <source>
        <dbReference type="ARBA" id="ARBA00023136"/>
    </source>
</evidence>
<dbReference type="PANTHER" id="PTHR45638:SF11">
    <property type="entry name" value="CYCLIC NUCLEOTIDE-GATED CATION CHANNEL SUBUNIT A"/>
    <property type="match status" value="1"/>
</dbReference>
<dbReference type="Gene3D" id="1.10.287.630">
    <property type="entry name" value="Helix hairpin bin"/>
    <property type="match status" value="1"/>
</dbReference>
<dbReference type="FunFam" id="1.10.287.630:FF:000001">
    <property type="entry name" value="Cyclic nucleotide-gated channel alpha 3"/>
    <property type="match status" value="1"/>
</dbReference>
<dbReference type="FunFam" id="2.60.120.10:FF:000002">
    <property type="entry name" value="Cyclic nucleotide gated channel alpha 1a"/>
    <property type="match status" value="1"/>
</dbReference>
<feature type="transmembrane region" description="Helical" evidence="10">
    <location>
        <begin position="220"/>
        <end position="239"/>
    </location>
</feature>
<dbReference type="GO" id="GO:0045664">
    <property type="term" value="P:regulation of neuron differentiation"/>
    <property type="evidence" value="ECO:0007669"/>
    <property type="project" value="EnsemblMetazoa"/>
</dbReference>
<dbReference type="GO" id="GO:0042048">
    <property type="term" value="P:olfactory behavior"/>
    <property type="evidence" value="ECO:0007669"/>
    <property type="project" value="EnsemblMetazoa"/>
</dbReference>
<dbReference type="SUPFAM" id="SSF81324">
    <property type="entry name" value="Voltage-gated potassium channels"/>
    <property type="match status" value="1"/>
</dbReference>
<dbReference type="GO" id="GO:0005222">
    <property type="term" value="F:intracellularly cAMP-activated cation channel activity"/>
    <property type="evidence" value="ECO:0007669"/>
    <property type="project" value="EnsemblMetazoa"/>
</dbReference>
<dbReference type="GO" id="GO:0010754">
    <property type="term" value="P:negative regulation of cGMP-mediated signaling"/>
    <property type="evidence" value="ECO:0007669"/>
    <property type="project" value="EnsemblMetazoa"/>
</dbReference>
<dbReference type="GO" id="GO:0055093">
    <property type="term" value="P:response to hyperoxia"/>
    <property type="evidence" value="ECO:0007669"/>
    <property type="project" value="EnsemblMetazoa"/>
</dbReference>
<reference evidence="13" key="1">
    <citation type="submission" date="2011-07" db="EMBL/GenBank/DDBJ databases">
        <authorList>
            <consortium name="Caenorhabditis brenneri Sequencing and Analysis Consortium"/>
            <person name="Wilson R.K."/>
        </authorList>
    </citation>
    <scope>NUCLEOTIDE SEQUENCE [LARGE SCALE GENOMIC DNA]</scope>
    <source>
        <strain evidence="13">PB2801</strain>
    </source>
</reference>
<sequence length="751" mass="85363">MSEASPPAPAAPDPSNPSTSSGASNGVGGPSPASAATKMSLLAKLTKRRNQVHTTEDQQQQNDFRQKHMPNGNSNTAAPPAPAPPEPGNSGPSGGGGAVSQDGTSTAAILPPPPPREGRWKRFKKFMKNYTQDPSTDWFYYWTCVVSFAFVYNLLFVIARQVFNDLIGPSSQSLCRLYNETLNSTTLVECADNMLRNMKEMPTTELYPDLGWSRYWQIRLAWICADILMDLIYVIDTFLNMRMGYMDQGLVVRDAEKVTKMYWASKLYRWDFLSLVPLDYLMGWPIPIKDFRGLPVVRINRLIRFRRARDCLERTETRSSMPNAFRVVVVVCYIVIIIHWNACLYFWISEFIGLGTDTWVYGNLNKQSLPDDIDDTLLRRYVYSFYWSTLILTTIGEVPSPVRNIEYVFVTLDLMCGVLIFATIVGNVGSMISNMSAARTEFQNKMDGIKQYMELRKVSKQLEIRVIKWFDYLWTNKQSLSDQQVLKVLPDKLQAEIAMQVHFETLRKVRIFQDCEAGLLAELVLKLQLQVFSPGDFICKKGDIGREMYIVKRGRLQVVDDDGKKVFVTLQEGSVFGELSILNIAGSKNGNRRTANVRSVGYTDLFVLSKTDLWNALREYPDARKLLLAKGREILKKDNLLDENAPEEQKTVEEIAEHLNNAVKVLQTRMARLIVEHASTEGKLMKRIEMLEKHLSRYKAMARRQKTIHGMSIDGGDMSSEGVEERVRPPRLRQTKTIDIPTGSEDESLLK</sequence>
<dbReference type="InterPro" id="IPR000595">
    <property type="entry name" value="cNMP-bd_dom"/>
</dbReference>
<dbReference type="GO" id="GO:0030425">
    <property type="term" value="C:dendrite"/>
    <property type="evidence" value="ECO:0007669"/>
    <property type="project" value="EnsemblMetazoa"/>
</dbReference>
<feature type="region of interest" description="Disordered" evidence="9">
    <location>
        <begin position="709"/>
        <end position="751"/>
    </location>
</feature>
<dbReference type="GO" id="GO:0030516">
    <property type="term" value="P:regulation of axon extension"/>
    <property type="evidence" value="ECO:0007669"/>
    <property type="project" value="EnsemblMetazoa"/>
</dbReference>
<evidence type="ECO:0000313" key="12">
    <source>
        <dbReference type="EMBL" id="EGT33630.1"/>
    </source>
</evidence>
<dbReference type="GO" id="GO:0043052">
    <property type="term" value="P:thermotaxis"/>
    <property type="evidence" value="ECO:0007669"/>
    <property type="project" value="EnsemblMetazoa"/>
</dbReference>
<evidence type="ECO:0000256" key="2">
    <source>
        <dbReference type="ARBA" id="ARBA00022448"/>
    </source>
</evidence>
<keyword evidence="4 10" id="KW-1133">Transmembrane helix</keyword>
<dbReference type="HOGENOM" id="CLU_005746_12_1_1"/>
<dbReference type="GO" id="GO:0010628">
    <property type="term" value="P:positive regulation of gene expression"/>
    <property type="evidence" value="ECO:0007669"/>
    <property type="project" value="EnsemblMetazoa"/>
</dbReference>
<evidence type="ECO:0000259" key="11">
    <source>
        <dbReference type="PROSITE" id="PS50042"/>
    </source>
</evidence>
<dbReference type="GO" id="GO:0042802">
    <property type="term" value="F:identical protein binding"/>
    <property type="evidence" value="ECO:0007669"/>
    <property type="project" value="EnsemblMetazoa"/>
</dbReference>
<keyword evidence="3 10" id="KW-0812">Transmembrane</keyword>
<dbReference type="InterPro" id="IPR018490">
    <property type="entry name" value="cNMP-bd_dom_sf"/>
</dbReference>
<dbReference type="InterPro" id="IPR032406">
    <property type="entry name" value="CLZ_dom"/>
</dbReference>
<protein>
    <submittedName>
        <fullName evidence="12">CBN-TAX-4 protein</fullName>
    </submittedName>
</protein>
<dbReference type="GO" id="GO:0050907">
    <property type="term" value="P:detection of chemical stimulus involved in sensory perception"/>
    <property type="evidence" value="ECO:0007669"/>
    <property type="project" value="EnsemblMetazoa"/>
</dbReference>
<dbReference type="InParanoid" id="G0MJW8"/>
<dbReference type="GO" id="GO:0030553">
    <property type="term" value="F:cGMP binding"/>
    <property type="evidence" value="ECO:0007669"/>
    <property type="project" value="TreeGrafter"/>
</dbReference>
<keyword evidence="8" id="KW-0407">Ion channel</keyword>
<dbReference type="Gene3D" id="2.60.120.10">
    <property type="entry name" value="Jelly Rolls"/>
    <property type="match status" value="1"/>
</dbReference>
<dbReference type="Gene3D" id="1.20.5.300">
    <property type="match status" value="1"/>
</dbReference>
<dbReference type="Pfam" id="PF16526">
    <property type="entry name" value="CLZ"/>
    <property type="match status" value="1"/>
</dbReference>
<dbReference type="eggNOG" id="KOG0500">
    <property type="taxonomic scope" value="Eukaryota"/>
</dbReference>
<dbReference type="PANTHER" id="PTHR45638">
    <property type="entry name" value="CYCLIC NUCLEOTIDE-GATED CATION CHANNEL SUBUNIT A"/>
    <property type="match status" value="1"/>
</dbReference>
<keyword evidence="2" id="KW-0813">Transport</keyword>
<dbReference type="Pfam" id="PF00027">
    <property type="entry name" value="cNMP_binding"/>
    <property type="match status" value="1"/>
</dbReference>
<dbReference type="SUPFAM" id="SSF51206">
    <property type="entry name" value="cAMP-binding domain-like"/>
    <property type="match status" value="1"/>
</dbReference>
<dbReference type="InterPro" id="IPR003938">
    <property type="entry name" value="K_chnl_volt-dep_EAG/ELK/ERG"/>
</dbReference>
<evidence type="ECO:0000256" key="5">
    <source>
        <dbReference type="ARBA" id="ARBA00023065"/>
    </source>
</evidence>
<dbReference type="GO" id="GO:0005249">
    <property type="term" value="F:voltage-gated potassium channel activity"/>
    <property type="evidence" value="ECO:0007669"/>
    <property type="project" value="InterPro"/>
</dbReference>
<dbReference type="Gene3D" id="1.10.287.70">
    <property type="match status" value="1"/>
</dbReference>
<evidence type="ECO:0000256" key="10">
    <source>
        <dbReference type="SAM" id="Phobius"/>
    </source>
</evidence>
<dbReference type="GO" id="GO:0097730">
    <property type="term" value="C:non-motile cilium"/>
    <property type="evidence" value="ECO:0007669"/>
    <property type="project" value="EnsemblMetazoa"/>
</dbReference>
<dbReference type="InterPro" id="IPR014710">
    <property type="entry name" value="RmlC-like_jellyroll"/>
</dbReference>
<organism evidence="13">
    <name type="scientific">Caenorhabditis brenneri</name>
    <name type="common">Nematode worm</name>
    <dbReference type="NCBI Taxonomy" id="135651"/>
    <lineage>
        <taxon>Eukaryota</taxon>
        <taxon>Metazoa</taxon>
        <taxon>Ecdysozoa</taxon>
        <taxon>Nematoda</taxon>
        <taxon>Chromadorea</taxon>
        <taxon>Rhabditida</taxon>
        <taxon>Rhabditina</taxon>
        <taxon>Rhabditomorpha</taxon>
        <taxon>Rhabditoidea</taxon>
        <taxon>Rhabditidae</taxon>
        <taxon>Peloderinae</taxon>
        <taxon>Caenorhabditis</taxon>
    </lineage>
</organism>
<dbReference type="GO" id="GO:0007199">
    <property type="term" value="P:G protein-coupled receptor signaling pathway coupled to cGMP nucleotide second messenger"/>
    <property type="evidence" value="ECO:0007669"/>
    <property type="project" value="EnsemblMetazoa"/>
</dbReference>
<dbReference type="EMBL" id="GL379798">
    <property type="protein sequence ID" value="EGT33630.1"/>
    <property type="molecule type" value="Genomic_DNA"/>
</dbReference>
<name>G0MJW8_CAEBE</name>
<dbReference type="Proteomes" id="UP000008068">
    <property type="component" value="Unassembled WGS sequence"/>
</dbReference>
<evidence type="ECO:0000256" key="3">
    <source>
        <dbReference type="ARBA" id="ARBA00022692"/>
    </source>
</evidence>
<dbReference type="SMART" id="SM00100">
    <property type="entry name" value="cNMP"/>
    <property type="match status" value="1"/>
</dbReference>
<dbReference type="GO" id="GO:0003031">
    <property type="term" value="P:detection of carbon dioxide"/>
    <property type="evidence" value="ECO:0007669"/>
    <property type="project" value="EnsemblMetazoa"/>
</dbReference>
<dbReference type="PRINTS" id="PR01463">
    <property type="entry name" value="EAGCHANLFMLY"/>
</dbReference>
<feature type="transmembrane region" description="Helical" evidence="10">
    <location>
        <begin position="324"/>
        <end position="348"/>
    </location>
</feature>
<feature type="transmembrane region" description="Helical" evidence="10">
    <location>
        <begin position="407"/>
        <end position="429"/>
    </location>
</feature>
<dbReference type="GO" id="GO:0007602">
    <property type="term" value="P:phototransduction"/>
    <property type="evidence" value="ECO:0007669"/>
    <property type="project" value="EnsemblMetazoa"/>
</dbReference>
<dbReference type="GO" id="GO:0017071">
    <property type="term" value="C:intracellular cyclic nucleotide activated cation channel complex"/>
    <property type="evidence" value="ECO:0007669"/>
    <property type="project" value="TreeGrafter"/>
</dbReference>
<dbReference type="AlphaFoldDB" id="G0MJW8"/>
<dbReference type="InterPro" id="IPR050866">
    <property type="entry name" value="CNG_cation_channel"/>
</dbReference>
<dbReference type="PROSITE" id="PS50042">
    <property type="entry name" value="CNMP_BINDING_3"/>
    <property type="match status" value="1"/>
</dbReference>
<keyword evidence="6 10" id="KW-0472">Membrane</keyword>
<dbReference type="OMA" id="ELQMDHI"/>
<dbReference type="GO" id="GO:0040010">
    <property type="term" value="P:positive regulation of growth rate"/>
    <property type="evidence" value="ECO:0007669"/>
    <property type="project" value="EnsemblMetazoa"/>
</dbReference>
<dbReference type="PROSITE" id="PS00889">
    <property type="entry name" value="CNMP_BINDING_2"/>
    <property type="match status" value="1"/>
</dbReference>
<evidence type="ECO:0000313" key="13">
    <source>
        <dbReference type="Proteomes" id="UP000008068"/>
    </source>
</evidence>
<feature type="region of interest" description="Disordered" evidence="9">
    <location>
        <begin position="1"/>
        <end position="120"/>
    </location>
</feature>
<dbReference type="GO" id="GO:0040040">
    <property type="term" value="P:thermosensory behavior"/>
    <property type="evidence" value="ECO:0007669"/>
    <property type="project" value="EnsemblMetazoa"/>
</dbReference>
<dbReference type="GO" id="GO:0019722">
    <property type="term" value="P:calcium-mediated signaling"/>
    <property type="evidence" value="ECO:0007669"/>
    <property type="project" value="EnsemblMetazoa"/>
</dbReference>
<dbReference type="GO" id="GO:0005223">
    <property type="term" value="F:intracellularly cGMP-activated cation channel activity"/>
    <property type="evidence" value="ECO:0007669"/>
    <property type="project" value="EnsemblMetazoa"/>
</dbReference>
<keyword evidence="13" id="KW-1185">Reference proteome</keyword>
<dbReference type="InterPro" id="IPR005821">
    <property type="entry name" value="Ion_trans_dom"/>
</dbReference>
<dbReference type="CDD" id="cd00038">
    <property type="entry name" value="CAP_ED"/>
    <property type="match status" value="1"/>
</dbReference>
<proteinExistence type="predicted"/>
<dbReference type="PROSITE" id="PS00888">
    <property type="entry name" value="CNMP_BINDING_1"/>
    <property type="match status" value="1"/>
</dbReference>
<dbReference type="GO" id="GO:0005886">
    <property type="term" value="C:plasma membrane"/>
    <property type="evidence" value="ECO:0007669"/>
    <property type="project" value="TreeGrafter"/>
</dbReference>
<dbReference type="FunFam" id="1.10.287.70:FF:000367">
    <property type="entry name" value="Cyclic nucleotide-gated cation channel"/>
    <property type="match status" value="1"/>
</dbReference>
<dbReference type="OrthoDB" id="421226at2759"/>
<evidence type="ECO:0000256" key="7">
    <source>
        <dbReference type="ARBA" id="ARBA00023286"/>
    </source>
</evidence>
<comment type="subcellular location">
    <subcellularLocation>
        <location evidence="1">Membrane</location>
        <topology evidence="1">Multi-pass membrane protein</topology>
    </subcellularLocation>
</comment>
<feature type="transmembrane region" description="Helical" evidence="10">
    <location>
        <begin position="138"/>
        <end position="159"/>
    </location>
</feature>
<dbReference type="STRING" id="135651.G0MJW8"/>
<dbReference type="GO" id="GO:0009454">
    <property type="term" value="P:aerotaxis"/>
    <property type="evidence" value="ECO:0007669"/>
    <property type="project" value="EnsemblMetazoa"/>
</dbReference>
<dbReference type="Pfam" id="PF00520">
    <property type="entry name" value="Ion_trans"/>
    <property type="match status" value="1"/>
</dbReference>
<dbReference type="GO" id="GO:0044877">
    <property type="term" value="F:protein-containing complex binding"/>
    <property type="evidence" value="ECO:0007669"/>
    <property type="project" value="TreeGrafter"/>
</dbReference>
<keyword evidence="7" id="KW-1071">Ligand-gated ion channel</keyword>
<evidence type="ECO:0000256" key="9">
    <source>
        <dbReference type="SAM" id="MobiDB-lite"/>
    </source>
</evidence>
<evidence type="ECO:0000256" key="1">
    <source>
        <dbReference type="ARBA" id="ARBA00004141"/>
    </source>
</evidence>
<feature type="domain" description="Cyclic nucleotide-binding" evidence="11">
    <location>
        <begin position="511"/>
        <end position="625"/>
    </location>
</feature>
<accession>G0MJW8</accession>
<dbReference type="GO" id="GO:0048812">
    <property type="term" value="P:neuron projection morphogenesis"/>
    <property type="evidence" value="ECO:0007669"/>
    <property type="project" value="EnsemblMetazoa"/>
</dbReference>